<dbReference type="PANTHER" id="PTHR30629:SF2">
    <property type="entry name" value="PROPHAGE INTEGRASE INTS-RELATED"/>
    <property type="match status" value="1"/>
</dbReference>
<comment type="similarity">
    <text evidence="1">Belongs to the 'phage' integrase family.</text>
</comment>
<sequence length="165" mass="19082">MKNYILTMSWDLWVIGCLKRLFDYAQAKTLVEQNPIASLPTRFITTQESRDRALEPAEIRTFLVELYQSNIARRNKLALHLLLLTLTRKGELTQARWEHFHFDGGEWLIPPENSKTEKPHVVYLSRQATELFRELHGLAGDSEWVLPGRVSHQPISPMTLNAAMT</sequence>
<dbReference type="Proteomes" id="UP000019184">
    <property type="component" value="Unassembled WGS sequence"/>
</dbReference>
<evidence type="ECO:0000256" key="2">
    <source>
        <dbReference type="ARBA" id="ARBA00022908"/>
    </source>
</evidence>
<evidence type="ECO:0000256" key="1">
    <source>
        <dbReference type="ARBA" id="ARBA00008857"/>
    </source>
</evidence>
<dbReference type="GO" id="GO:0006310">
    <property type="term" value="P:DNA recombination"/>
    <property type="evidence" value="ECO:0007669"/>
    <property type="project" value="UniProtKB-KW"/>
</dbReference>
<dbReference type="Gene3D" id="1.10.443.10">
    <property type="entry name" value="Intergrase catalytic core"/>
    <property type="match status" value="1"/>
</dbReference>
<evidence type="ECO:0000313" key="5">
    <source>
        <dbReference type="EMBL" id="CDH45369.1"/>
    </source>
</evidence>
<protein>
    <submittedName>
        <fullName evidence="5">Phage-related integrase</fullName>
    </submittedName>
</protein>
<dbReference type="InterPro" id="IPR050808">
    <property type="entry name" value="Phage_Integrase"/>
</dbReference>
<name>A0A7U7GBI0_9GAMM</name>
<gene>
    <name evidence="5" type="ORF">BN874_230016</name>
</gene>
<keyword evidence="2" id="KW-0229">DNA integration</keyword>
<accession>A0A7U7GBI0</accession>
<dbReference type="InterPro" id="IPR002104">
    <property type="entry name" value="Integrase_catalytic"/>
</dbReference>
<dbReference type="EMBL" id="CBTK010000146">
    <property type="protein sequence ID" value="CDH45369.1"/>
    <property type="molecule type" value="Genomic_DNA"/>
</dbReference>
<comment type="caution">
    <text evidence="5">The sequence shown here is derived from an EMBL/GenBank/DDBJ whole genome shotgun (WGS) entry which is preliminary data.</text>
</comment>
<evidence type="ECO:0000256" key="3">
    <source>
        <dbReference type="ARBA" id="ARBA00023172"/>
    </source>
</evidence>
<organism evidence="5 6">
    <name type="scientific">Candidatus Contendobacter odensis Run_B_J11</name>
    <dbReference type="NCBI Taxonomy" id="1400861"/>
    <lineage>
        <taxon>Bacteria</taxon>
        <taxon>Pseudomonadati</taxon>
        <taxon>Pseudomonadota</taxon>
        <taxon>Gammaproteobacteria</taxon>
        <taxon>Candidatus Competibacteraceae</taxon>
        <taxon>Candidatus Contendibacter</taxon>
    </lineage>
</organism>
<dbReference type="InterPro" id="IPR013762">
    <property type="entry name" value="Integrase-like_cat_sf"/>
</dbReference>
<proteinExistence type="inferred from homology"/>
<keyword evidence="6" id="KW-1185">Reference proteome</keyword>
<evidence type="ECO:0000313" key="6">
    <source>
        <dbReference type="Proteomes" id="UP000019184"/>
    </source>
</evidence>
<dbReference type="AlphaFoldDB" id="A0A7U7GBI0"/>
<dbReference type="SUPFAM" id="SSF56349">
    <property type="entry name" value="DNA breaking-rejoining enzymes"/>
    <property type="match status" value="1"/>
</dbReference>
<keyword evidence="3" id="KW-0233">DNA recombination</keyword>
<dbReference type="InterPro" id="IPR011010">
    <property type="entry name" value="DNA_brk_join_enz"/>
</dbReference>
<reference evidence="5 6" key="1">
    <citation type="journal article" date="2014" name="ISME J.">
        <title>Candidatus Competibacter-lineage genomes retrieved from metagenomes reveal functional metabolic diversity.</title>
        <authorList>
            <person name="McIlroy S.J."/>
            <person name="Albertsen M."/>
            <person name="Andresen E.K."/>
            <person name="Saunders A.M."/>
            <person name="Kristiansen R."/>
            <person name="Stokholm-Bjerregaard M."/>
            <person name="Nielsen K.L."/>
            <person name="Nielsen P.H."/>
        </authorList>
    </citation>
    <scope>NUCLEOTIDE SEQUENCE [LARGE SCALE GENOMIC DNA]</scope>
    <source>
        <strain evidence="5 6">Run_B_J11</strain>
    </source>
</reference>
<dbReference type="PROSITE" id="PS51898">
    <property type="entry name" value="TYR_RECOMBINASE"/>
    <property type="match status" value="1"/>
</dbReference>
<evidence type="ECO:0000259" key="4">
    <source>
        <dbReference type="PROSITE" id="PS51898"/>
    </source>
</evidence>
<dbReference type="GO" id="GO:0015074">
    <property type="term" value="P:DNA integration"/>
    <property type="evidence" value="ECO:0007669"/>
    <property type="project" value="UniProtKB-KW"/>
</dbReference>
<dbReference type="Pfam" id="PF00589">
    <property type="entry name" value="Phage_integrase"/>
    <property type="match status" value="1"/>
</dbReference>
<feature type="domain" description="Tyr recombinase" evidence="4">
    <location>
        <begin position="49"/>
        <end position="165"/>
    </location>
</feature>
<dbReference type="GO" id="GO:0003677">
    <property type="term" value="F:DNA binding"/>
    <property type="evidence" value="ECO:0007669"/>
    <property type="project" value="InterPro"/>
</dbReference>
<dbReference type="PANTHER" id="PTHR30629">
    <property type="entry name" value="PROPHAGE INTEGRASE"/>
    <property type="match status" value="1"/>
</dbReference>